<sequence length="517" mass="59207">MNDTFNLRSFVENQVEKLSTPKNLIVDKFRQTVDTIKSPFSSSNNNNTEQDATIPLTINNMSYTLCPLESLSSSSTSSISSNGRLLNSHLISTNIQDSITNIKNLSNKISYRCSPLKRHVSESNKSDVTSLLRPIYHDNPPINVDILFNQNNLEKLKHGERSRSLIRQSTEATCTFPIRHAIRRLESVEIPGLNGVKSIRYINDDLGKLQPDLYKKQTSENDPSYNTGKITFTLFYNQSLTSLIITILSIDQLPYRNFNSKVLPNPFIKLTLLPDRRKKFQTKLYKHTQSTQFNETFHYPISYEQLHKRILLLSIYDFRRSTKRNLIGTVKIDDICSIPDITLYDIIFTKNIMPSTESDPDLGELTISLCYLPNAKRVTVTIVKATSLKPMDITGKSDPYVKVLLLINGKRIRKKKTSVISNTLNPMYNESLEFDLSNEDLQRADLIFKVIDYDRVGLNELIGCTGIGIHFHGINRNHWYQMLEYPHVPITQNYNLCETIPIITCTDSKVNNKQNNL</sequence>
<evidence type="ECO:0000256" key="1">
    <source>
        <dbReference type="ARBA" id="ARBA00022737"/>
    </source>
</evidence>
<dbReference type="InterPro" id="IPR035892">
    <property type="entry name" value="C2_domain_sf"/>
</dbReference>
<dbReference type="GO" id="GO:0005886">
    <property type="term" value="C:plasma membrane"/>
    <property type="evidence" value="ECO:0007669"/>
    <property type="project" value="TreeGrafter"/>
</dbReference>
<dbReference type="GO" id="GO:0017156">
    <property type="term" value="P:calcium-ion regulated exocytosis"/>
    <property type="evidence" value="ECO:0007669"/>
    <property type="project" value="TreeGrafter"/>
</dbReference>
<dbReference type="InterPro" id="IPR001565">
    <property type="entry name" value="Synaptotagmin"/>
</dbReference>
<organism evidence="3 4">
    <name type="scientific">Adineta steineri</name>
    <dbReference type="NCBI Taxonomy" id="433720"/>
    <lineage>
        <taxon>Eukaryota</taxon>
        <taxon>Metazoa</taxon>
        <taxon>Spiralia</taxon>
        <taxon>Gnathifera</taxon>
        <taxon>Rotifera</taxon>
        <taxon>Eurotatoria</taxon>
        <taxon>Bdelloidea</taxon>
        <taxon>Adinetida</taxon>
        <taxon>Adinetidae</taxon>
        <taxon>Adineta</taxon>
    </lineage>
</organism>
<dbReference type="Gene3D" id="2.60.40.150">
    <property type="entry name" value="C2 domain"/>
    <property type="match status" value="2"/>
</dbReference>
<gene>
    <name evidence="3" type="ORF">QVE165_LOCUS26437</name>
</gene>
<proteinExistence type="predicted"/>
<evidence type="ECO:0000259" key="2">
    <source>
        <dbReference type="PROSITE" id="PS50004"/>
    </source>
</evidence>
<keyword evidence="1" id="KW-0677">Repeat</keyword>
<dbReference type="InterPro" id="IPR000008">
    <property type="entry name" value="C2_dom"/>
</dbReference>
<dbReference type="GO" id="GO:0030276">
    <property type="term" value="F:clathrin binding"/>
    <property type="evidence" value="ECO:0007669"/>
    <property type="project" value="TreeGrafter"/>
</dbReference>
<dbReference type="PRINTS" id="PR00399">
    <property type="entry name" value="SYNAPTOTAGMN"/>
</dbReference>
<dbReference type="GO" id="GO:0005509">
    <property type="term" value="F:calcium ion binding"/>
    <property type="evidence" value="ECO:0007669"/>
    <property type="project" value="TreeGrafter"/>
</dbReference>
<feature type="domain" description="C2" evidence="2">
    <location>
        <begin position="226"/>
        <end position="348"/>
    </location>
</feature>
<dbReference type="PANTHER" id="PTHR10024">
    <property type="entry name" value="SYNAPTOTAGMIN"/>
    <property type="match status" value="1"/>
</dbReference>
<comment type="caution">
    <text evidence="3">The sequence shown here is derived from an EMBL/GenBank/DDBJ whole genome shotgun (WGS) entry which is preliminary data.</text>
</comment>
<dbReference type="OrthoDB" id="270970at2759"/>
<accession>A0A814XCQ4</accession>
<protein>
    <recommendedName>
        <fullName evidence="2">C2 domain-containing protein</fullName>
    </recommendedName>
</protein>
<dbReference type="GO" id="GO:0000149">
    <property type="term" value="F:SNARE binding"/>
    <property type="evidence" value="ECO:0007669"/>
    <property type="project" value="TreeGrafter"/>
</dbReference>
<reference evidence="3" key="1">
    <citation type="submission" date="2021-02" db="EMBL/GenBank/DDBJ databases">
        <authorList>
            <person name="Nowell W R."/>
        </authorList>
    </citation>
    <scope>NUCLEOTIDE SEQUENCE</scope>
</reference>
<keyword evidence="4" id="KW-1185">Reference proteome</keyword>
<dbReference type="PRINTS" id="PR00360">
    <property type="entry name" value="C2DOMAIN"/>
</dbReference>
<dbReference type="GO" id="GO:0070382">
    <property type="term" value="C:exocytic vesicle"/>
    <property type="evidence" value="ECO:0007669"/>
    <property type="project" value="TreeGrafter"/>
</dbReference>
<dbReference type="GO" id="GO:0001786">
    <property type="term" value="F:phosphatidylserine binding"/>
    <property type="evidence" value="ECO:0007669"/>
    <property type="project" value="TreeGrafter"/>
</dbReference>
<dbReference type="PANTHER" id="PTHR10024:SF374">
    <property type="entry name" value="C2 DOMAIN-CONTAINING PROTEIN"/>
    <property type="match status" value="1"/>
</dbReference>
<dbReference type="Proteomes" id="UP000663832">
    <property type="component" value="Unassembled WGS sequence"/>
</dbReference>
<dbReference type="SUPFAM" id="SSF49562">
    <property type="entry name" value="C2 domain (Calcium/lipid-binding domain, CaLB)"/>
    <property type="match status" value="2"/>
</dbReference>
<evidence type="ECO:0000313" key="4">
    <source>
        <dbReference type="Proteomes" id="UP000663832"/>
    </source>
</evidence>
<dbReference type="GO" id="GO:0005544">
    <property type="term" value="F:calcium-dependent phospholipid binding"/>
    <property type="evidence" value="ECO:0007669"/>
    <property type="project" value="TreeGrafter"/>
</dbReference>
<name>A0A814XCQ4_9BILA</name>
<feature type="domain" description="C2" evidence="2">
    <location>
        <begin position="361"/>
        <end position="484"/>
    </location>
</feature>
<dbReference type="Pfam" id="PF00168">
    <property type="entry name" value="C2"/>
    <property type="match status" value="2"/>
</dbReference>
<dbReference type="EMBL" id="CAJNOM010000196">
    <property type="protein sequence ID" value="CAF1212340.1"/>
    <property type="molecule type" value="Genomic_DNA"/>
</dbReference>
<evidence type="ECO:0000313" key="3">
    <source>
        <dbReference type="EMBL" id="CAF1212340.1"/>
    </source>
</evidence>
<dbReference type="SMART" id="SM00239">
    <property type="entry name" value="C2"/>
    <property type="match status" value="2"/>
</dbReference>
<dbReference type="PROSITE" id="PS50004">
    <property type="entry name" value="C2"/>
    <property type="match status" value="2"/>
</dbReference>
<dbReference type="AlphaFoldDB" id="A0A814XCQ4"/>